<organism evidence="4">
    <name type="scientific">marine sediment metagenome</name>
    <dbReference type="NCBI Taxonomy" id="412755"/>
    <lineage>
        <taxon>unclassified sequences</taxon>
        <taxon>metagenomes</taxon>
        <taxon>ecological metagenomes</taxon>
    </lineage>
</organism>
<dbReference type="SMART" id="SM00482">
    <property type="entry name" value="POLAc"/>
    <property type="match status" value="1"/>
</dbReference>
<dbReference type="EMBL" id="LAZR01001371">
    <property type="protein sequence ID" value="KKN45712.1"/>
    <property type="molecule type" value="Genomic_DNA"/>
</dbReference>
<gene>
    <name evidence="4" type="ORF">LCGC14_0680300</name>
</gene>
<dbReference type="GO" id="GO:0006261">
    <property type="term" value="P:DNA-templated DNA replication"/>
    <property type="evidence" value="ECO:0007669"/>
    <property type="project" value="InterPro"/>
</dbReference>
<dbReference type="Gene3D" id="1.10.150.20">
    <property type="entry name" value="5' to 3' exonuclease, C-terminal subdomain"/>
    <property type="match status" value="1"/>
</dbReference>
<dbReference type="Pfam" id="PF00476">
    <property type="entry name" value="DNA_pol_A"/>
    <property type="match status" value="1"/>
</dbReference>
<name>A0A0F9R8N3_9ZZZZ</name>
<dbReference type="Gene3D" id="1.20.1060.10">
    <property type="entry name" value="Taq DNA Polymerase, Chain T, domain 4"/>
    <property type="match status" value="1"/>
</dbReference>
<dbReference type="InterPro" id="IPR012337">
    <property type="entry name" value="RNaseH-like_sf"/>
</dbReference>
<dbReference type="AlphaFoldDB" id="A0A0F9R8N3"/>
<dbReference type="InterPro" id="IPR002298">
    <property type="entry name" value="DNA_polymerase_A"/>
</dbReference>
<protein>
    <recommendedName>
        <fullName evidence="5">DNA-directed DNA polymerase family A palm domain-containing protein</fullName>
    </recommendedName>
</protein>
<dbReference type="InterPro" id="IPR036397">
    <property type="entry name" value="RNaseH_sf"/>
</dbReference>
<evidence type="ECO:0000259" key="3">
    <source>
        <dbReference type="SMART" id="SM00482"/>
    </source>
</evidence>
<dbReference type="InterPro" id="IPR002562">
    <property type="entry name" value="3'-5'_exonuclease_dom"/>
</dbReference>
<dbReference type="GO" id="GO:0008408">
    <property type="term" value="F:3'-5' exonuclease activity"/>
    <property type="evidence" value="ECO:0007669"/>
    <property type="project" value="InterPro"/>
</dbReference>
<dbReference type="Gene3D" id="3.30.70.370">
    <property type="match status" value="1"/>
</dbReference>
<evidence type="ECO:0000259" key="2">
    <source>
        <dbReference type="SMART" id="SM00474"/>
    </source>
</evidence>
<evidence type="ECO:0008006" key="5">
    <source>
        <dbReference type="Google" id="ProtNLM"/>
    </source>
</evidence>
<dbReference type="GO" id="GO:0003887">
    <property type="term" value="F:DNA-directed DNA polymerase activity"/>
    <property type="evidence" value="ECO:0007669"/>
    <property type="project" value="InterPro"/>
</dbReference>
<feature type="domain" description="DNA-directed DNA polymerase family A palm" evidence="3">
    <location>
        <begin position="396"/>
        <end position="605"/>
    </location>
</feature>
<dbReference type="GO" id="GO:0006302">
    <property type="term" value="P:double-strand break repair"/>
    <property type="evidence" value="ECO:0007669"/>
    <property type="project" value="TreeGrafter"/>
</dbReference>
<dbReference type="Gene3D" id="3.30.420.10">
    <property type="entry name" value="Ribonuclease H-like superfamily/Ribonuclease H"/>
    <property type="match status" value="1"/>
</dbReference>
<evidence type="ECO:0000256" key="1">
    <source>
        <dbReference type="ARBA" id="ARBA00022705"/>
    </source>
</evidence>
<keyword evidence="1" id="KW-0235">DNA replication</keyword>
<dbReference type="PANTHER" id="PTHR10133:SF27">
    <property type="entry name" value="DNA POLYMERASE NU"/>
    <property type="match status" value="1"/>
</dbReference>
<proteinExistence type="predicted"/>
<dbReference type="SUPFAM" id="SSF56672">
    <property type="entry name" value="DNA/RNA polymerases"/>
    <property type="match status" value="1"/>
</dbReference>
<feature type="domain" description="3'-5' exonuclease" evidence="2">
    <location>
        <begin position="3"/>
        <end position="175"/>
    </location>
</feature>
<reference evidence="4" key="1">
    <citation type="journal article" date="2015" name="Nature">
        <title>Complex archaea that bridge the gap between prokaryotes and eukaryotes.</title>
        <authorList>
            <person name="Spang A."/>
            <person name="Saw J.H."/>
            <person name="Jorgensen S.L."/>
            <person name="Zaremba-Niedzwiedzka K."/>
            <person name="Martijn J."/>
            <person name="Lind A.E."/>
            <person name="van Eijk R."/>
            <person name="Schleper C."/>
            <person name="Guy L."/>
            <person name="Ettema T.J."/>
        </authorList>
    </citation>
    <scope>NUCLEOTIDE SEQUENCE</scope>
</reference>
<dbReference type="InterPro" id="IPR043502">
    <property type="entry name" value="DNA/RNA_pol_sf"/>
</dbReference>
<sequence>MKATYIASIESFMESIEAILKAEVLSLDIETTGLNPRKDSILLIQLGSEDNNFIFDVAKLPKDRVEYLVEVIKDKLLVGFNLKFDIQFIKEKYGILFKNLYCNMLVEKIITAGLGNKYPSLEDVVNKYFDIELEKDVRESFHESFDGVITKEQINYAAQDVHYLLPLKNLQDEHIELHSLEKVVSLEMRLLPVVSQMELNGVLLNIDEWNKLTRHAKRFARRLKGIIDNTFRKELHRYITSTENSALDVLEFFKVSRERDVEIAWKEATGFEKRAYRKAYAQMLSEMFDLAEIDKIFFAHFNPNSTNQKKKMLNWMGIVTDTIDQKVLKRDFPTNRFVKTMIRYGEEYKKAYTYGDNMLEHIDPVSGRIHANANQLGATTGRFAYSGPNLQNQISDPKYRKCYIARDDKLLITADYSQIELRILGEITGEPRMIKAYLENEDIHANTAAAIYGVPLDQVTKLQRTRGKNTNFAVVYGATARGLAYNFSIEEKQGQEILRRMKLAYPVMTSFMSIACDEIIRRGYSVTPLGRKRFFRISDYTRSLRGTKERMSIQRQGFNHIIQGCAADIMKIAIVNLYYENPFGDSLELLVTVHDEIVIEVDKTIVNDALKFIDNMMVLAGETFLSKIPVEVDKNVKPYWVK</sequence>
<dbReference type="GO" id="GO:0003677">
    <property type="term" value="F:DNA binding"/>
    <property type="evidence" value="ECO:0007669"/>
    <property type="project" value="InterPro"/>
</dbReference>
<dbReference type="PRINTS" id="PR00868">
    <property type="entry name" value="DNAPOLI"/>
</dbReference>
<dbReference type="PANTHER" id="PTHR10133">
    <property type="entry name" value="DNA POLYMERASE I"/>
    <property type="match status" value="1"/>
</dbReference>
<dbReference type="Pfam" id="PF01612">
    <property type="entry name" value="DNA_pol_A_exo1"/>
    <property type="match status" value="1"/>
</dbReference>
<evidence type="ECO:0000313" key="4">
    <source>
        <dbReference type="EMBL" id="KKN45712.1"/>
    </source>
</evidence>
<dbReference type="SMART" id="SM00474">
    <property type="entry name" value="35EXOc"/>
    <property type="match status" value="1"/>
</dbReference>
<dbReference type="SUPFAM" id="SSF53098">
    <property type="entry name" value="Ribonuclease H-like"/>
    <property type="match status" value="1"/>
</dbReference>
<accession>A0A0F9R8N3</accession>
<comment type="caution">
    <text evidence="4">The sequence shown here is derived from an EMBL/GenBank/DDBJ whole genome shotgun (WGS) entry which is preliminary data.</text>
</comment>
<dbReference type="InterPro" id="IPR001098">
    <property type="entry name" value="DNA-dir_DNA_pol_A_palm_dom"/>
</dbReference>